<evidence type="ECO:0000313" key="1">
    <source>
        <dbReference type="EMBL" id="ARU59090.1"/>
    </source>
</evidence>
<proteinExistence type="predicted"/>
<dbReference type="AlphaFoldDB" id="A0A1Y0IFT1"/>
<sequence length="68" mass="7922">MLKKTAVHNAKSPSMIRLHETYVAESSISRNFAWIWDTVRWTKRIRVVYSYRNLTPRDAQGAKHGYAG</sequence>
<accession>A0A1Y0IFT1</accession>
<gene>
    <name evidence="1" type="ORF">OLMES_5106</name>
</gene>
<evidence type="ECO:0000313" key="2">
    <source>
        <dbReference type="Proteomes" id="UP000196027"/>
    </source>
</evidence>
<reference evidence="1 2" key="1">
    <citation type="submission" date="2017-05" db="EMBL/GenBank/DDBJ databases">
        <title>Genomic insights into alkan degradation activity of Oleiphilus messinensis.</title>
        <authorList>
            <person name="Kozyavkin S.A."/>
            <person name="Slesarev A.I."/>
            <person name="Golyshin P.N."/>
            <person name="Korzhenkov A."/>
            <person name="Golyshina O.N."/>
            <person name="Toshchakov S.V."/>
        </authorList>
    </citation>
    <scope>NUCLEOTIDE SEQUENCE [LARGE SCALE GENOMIC DNA]</scope>
    <source>
        <strain evidence="1 2">ME102</strain>
    </source>
</reference>
<dbReference type="KEGG" id="ome:OLMES_5106"/>
<protein>
    <submittedName>
        <fullName evidence="1">Uncharacterized protein</fullName>
    </submittedName>
</protein>
<keyword evidence="2" id="KW-1185">Reference proteome</keyword>
<organism evidence="1 2">
    <name type="scientific">Oleiphilus messinensis</name>
    <dbReference type="NCBI Taxonomy" id="141451"/>
    <lineage>
        <taxon>Bacteria</taxon>
        <taxon>Pseudomonadati</taxon>
        <taxon>Pseudomonadota</taxon>
        <taxon>Gammaproteobacteria</taxon>
        <taxon>Oceanospirillales</taxon>
        <taxon>Oleiphilaceae</taxon>
        <taxon>Oleiphilus</taxon>
    </lineage>
</organism>
<dbReference type="Proteomes" id="UP000196027">
    <property type="component" value="Chromosome"/>
</dbReference>
<dbReference type="EMBL" id="CP021425">
    <property type="protein sequence ID" value="ARU59090.1"/>
    <property type="molecule type" value="Genomic_DNA"/>
</dbReference>
<name>A0A1Y0IFT1_9GAMM</name>